<keyword evidence="6" id="KW-1185">Reference proteome</keyword>
<dbReference type="PANTHER" id="PTHR32341">
    <property type="entry name" value="INTERFERON-INDUCIBLE GTPASE"/>
    <property type="match status" value="1"/>
</dbReference>
<dbReference type="PANTHER" id="PTHR32341:SF10">
    <property type="entry name" value="INTERFERON-INDUCIBLE GTPASE 5"/>
    <property type="match status" value="1"/>
</dbReference>
<dbReference type="GO" id="GO:0016787">
    <property type="term" value="F:hydrolase activity"/>
    <property type="evidence" value="ECO:0007669"/>
    <property type="project" value="UniProtKB-KW"/>
</dbReference>
<keyword evidence="3" id="KW-0378">Hydrolase</keyword>
<keyword evidence="2" id="KW-0547">Nucleotide-binding</keyword>
<dbReference type="AlphaFoldDB" id="A0A914WJI5"/>
<reference evidence="7" key="1">
    <citation type="submission" date="2022-11" db="UniProtKB">
        <authorList>
            <consortium name="WormBaseParasite"/>
        </authorList>
    </citation>
    <scope>IDENTIFICATION</scope>
</reference>
<dbReference type="GO" id="GO:0005525">
    <property type="term" value="F:GTP binding"/>
    <property type="evidence" value="ECO:0007669"/>
    <property type="project" value="UniProtKB-KW"/>
</dbReference>
<name>A0A914WJI5_9BILA</name>
<protein>
    <submittedName>
        <fullName evidence="7">IRG-type G domain-containing protein</fullName>
    </submittedName>
</protein>
<dbReference type="Pfam" id="PF05049">
    <property type="entry name" value="IIGP"/>
    <property type="match status" value="1"/>
</dbReference>
<dbReference type="WBParaSite" id="PSAMB.scaffold443size50901.g5871.t1">
    <property type="protein sequence ID" value="PSAMB.scaffold443size50901.g5871.t1"/>
    <property type="gene ID" value="PSAMB.scaffold443size50901.g5871"/>
</dbReference>
<evidence type="ECO:0000256" key="2">
    <source>
        <dbReference type="ARBA" id="ARBA00022741"/>
    </source>
</evidence>
<evidence type="ECO:0000313" key="6">
    <source>
        <dbReference type="Proteomes" id="UP000887566"/>
    </source>
</evidence>
<feature type="domain" description="IRG-type G" evidence="5">
    <location>
        <begin position="85"/>
        <end position="275"/>
    </location>
</feature>
<sequence length="292" mass="32693">MGQVVAACKTAVAVLNAVDEVLKAAKPIIELFTKRASRPAPMPGQILLENAQTTPELLTYSSRPPEFWKEQRDAAHRQLGIDTIHEFNIGFCGRVKAGKSTLINALRGIRKGDQGWAPTGSFEMTQKIQPYRFNGDACKFGVLWDIPGCGSGSVPNATYFVEQKLFAFDFLIIISENHFGEAEKALAQEARNFGVPFAYVRSKCDNDLRTIAEEERIDLLTDEHRRTFLESEKLVFKRNFNNDTNNAHHFLISSPVILEPEKNAQYLLEENELLQFIFNTVSSRRGGGPSLA</sequence>
<evidence type="ECO:0000259" key="5">
    <source>
        <dbReference type="PROSITE" id="PS51716"/>
    </source>
</evidence>
<dbReference type="InterPro" id="IPR051515">
    <property type="entry name" value="IRG"/>
</dbReference>
<dbReference type="InterPro" id="IPR007743">
    <property type="entry name" value="Immunity-related_GTPase-like"/>
</dbReference>
<dbReference type="SUPFAM" id="SSF52540">
    <property type="entry name" value="P-loop containing nucleoside triphosphate hydrolases"/>
    <property type="match status" value="1"/>
</dbReference>
<keyword evidence="4" id="KW-0342">GTP-binding</keyword>
<dbReference type="InterPro" id="IPR027417">
    <property type="entry name" value="P-loop_NTPase"/>
</dbReference>
<evidence type="ECO:0000256" key="4">
    <source>
        <dbReference type="ARBA" id="ARBA00023134"/>
    </source>
</evidence>
<accession>A0A914WJI5</accession>
<dbReference type="PROSITE" id="PS51716">
    <property type="entry name" value="G_IRG"/>
    <property type="match status" value="1"/>
</dbReference>
<comment type="similarity">
    <text evidence="1">Belongs to the TRAFAC class dynamin-like GTPase superfamily. IRG family.</text>
</comment>
<dbReference type="InterPro" id="IPR030385">
    <property type="entry name" value="G_IRG_dom"/>
</dbReference>
<proteinExistence type="inferred from homology"/>
<dbReference type="Proteomes" id="UP000887566">
    <property type="component" value="Unplaced"/>
</dbReference>
<dbReference type="GO" id="GO:0016020">
    <property type="term" value="C:membrane"/>
    <property type="evidence" value="ECO:0007669"/>
    <property type="project" value="InterPro"/>
</dbReference>
<dbReference type="Gene3D" id="3.40.50.300">
    <property type="entry name" value="P-loop containing nucleotide triphosphate hydrolases"/>
    <property type="match status" value="1"/>
</dbReference>
<evidence type="ECO:0000256" key="1">
    <source>
        <dbReference type="ARBA" id="ARBA00005429"/>
    </source>
</evidence>
<evidence type="ECO:0000256" key="3">
    <source>
        <dbReference type="ARBA" id="ARBA00022801"/>
    </source>
</evidence>
<organism evidence="6 7">
    <name type="scientific">Plectus sambesii</name>
    <dbReference type="NCBI Taxonomy" id="2011161"/>
    <lineage>
        <taxon>Eukaryota</taxon>
        <taxon>Metazoa</taxon>
        <taxon>Ecdysozoa</taxon>
        <taxon>Nematoda</taxon>
        <taxon>Chromadorea</taxon>
        <taxon>Plectida</taxon>
        <taxon>Plectina</taxon>
        <taxon>Plectoidea</taxon>
        <taxon>Plectidae</taxon>
        <taxon>Plectus</taxon>
    </lineage>
</organism>
<evidence type="ECO:0000313" key="7">
    <source>
        <dbReference type="WBParaSite" id="PSAMB.scaffold443size50901.g5871.t1"/>
    </source>
</evidence>